<feature type="compositionally biased region" description="Basic and acidic residues" evidence="1">
    <location>
        <begin position="1"/>
        <end position="17"/>
    </location>
</feature>
<feature type="compositionally biased region" description="Basic and acidic residues" evidence="1">
    <location>
        <begin position="253"/>
        <end position="262"/>
    </location>
</feature>
<accession>A0AAJ0DR85</accession>
<dbReference type="Proteomes" id="UP001271007">
    <property type="component" value="Unassembled WGS sequence"/>
</dbReference>
<feature type="compositionally biased region" description="Polar residues" evidence="1">
    <location>
        <begin position="40"/>
        <end position="56"/>
    </location>
</feature>
<feature type="transmembrane region" description="Helical" evidence="2">
    <location>
        <begin position="1217"/>
        <end position="1238"/>
    </location>
</feature>
<feature type="compositionally biased region" description="Pro residues" evidence="1">
    <location>
        <begin position="133"/>
        <end position="145"/>
    </location>
</feature>
<dbReference type="EMBL" id="JAWDJX010000009">
    <property type="protein sequence ID" value="KAK3055175.1"/>
    <property type="molecule type" value="Genomic_DNA"/>
</dbReference>
<feature type="region of interest" description="Disordered" evidence="1">
    <location>
        <begin position="672"/>
        <end position="707"/>
    </location>
</feature>
<evidence type="ECO:0000256" key="1">
    <source>
        <dbReference type="SAM" id="MobiDB-lite"/>
    </source>
</evidence>
<feature type="compositionally biased region" description="Low complexity" evidence="1">
    <location>
        <begin position="18"/>
        <end position="32"/>
    </location>
</feature>
<comment type="caution">
    <text evidence="3">The sequence shown here is derived from an EMBL/GenBank/DDBJ whole genome shotgun (WGS) entry which is preliminary data.</text>
</comment>
<keyword evidence="2" id="KW-1133">Transmembrane helix</keyword>
<sequence length="1287" mass="142117">MTPADRAMKNALDEGVRQARSPPRMAPAALPLRAREPEHNLTSSDPQTSQLPSAVDQSLGIPVPPHLTLHQFRQLQHSPSLSSTPDIDYKRVRRKASSSNLTSGRRNFDSWPLPTTPLSPLFYPISPQSPSFTFPPPSPPTPQLPPSATSPSLSSTVDTLSSTPLHTPTPHGGSSFDQWRNLERFELSEPIRSKRKFPLLKTAKRLPHYTALDQGGGGIWEVHAAVIDLGAVDLAESRGPRHEEEVHMIRAENETPRTERRPTGRKGLSVRFEDTTAATSKTRQPSPISQNPPPAQEEDRSWTSSYTLSKFRFPAPPGYHWTGTFGHLNDLTPPTSSSPTTLHYRGASFDVVNPHASLLLGHPDFETPAEIDGLLDDYFNRSSHSLVMPYNDETGERSGSQHSLPTSTDSARQRRLYYDDMESARRNIMNLPAASSQQTVIHVPRTETPPTPLTGENRAWPPAAISRDPLSAGVQLHPALTEALRGDAISQAVQRAAQQPQATEERFDQIYVAAEHSGLGDDLVNNDARVADRGSTGYPRSQYSNPFDLEVSDYGDGNIAGHVGAGRESFHAGYEPSHDYQAEPANDEDGANTYSTQSSLGQDTTVGKFINRYDYPRSEGDNPVENATSTPDFDTGSSSIEAGRGQPGSRNPFLTLQERARLVDQERRRLDQHTARSRLGDPPNVPPPTPRVQARHAGPGPYYDSELQTSDQTYTLTDELLQQHRREASTETRWPSFRDDSDERELQMRGPTGFRSAFARPGSPGFSGIVYGAHDKENVSPPSVASTTSTESLGRNTHSFSDARSHPMRQDQVAHRGIPRSSSIYPTEDDEGHQELVDEDDNDDWRTEATASHPNLYQARRAEDERQLGRPSQESYANTSISGSMNRLSMPTQEPVPDIPHWCNADRGQPGPTGEMDAQEVRRILAAEIREKIQLGQASAGLPRRSKTQSQRDMRRLEHVRQHNPSAIEQAVGVYGQALENAPSQQVKTSQSSLWKSAKRVLGRSRVNCASASDTQGLLEESAARHYASRTRQLQYSPTANTFQTMRPPPHPFGLHSEDPNPPQSPITPPVNAYVRDRADTASTYATARYERTVSPYLGAIELQPLRRPKQPSRAGITGQRQLRPLTLGAPSASASGNHGRFTDAQLAQAEPSWTNRPRTTGDDIRTTTLALGTPTTEGFGIRQADGTIEHVSLLMSAEQGRTIGYRRRQMQLTRPYLWWCGVFPVTAFMFGLGSFDFRMRQATRGAIAEMAPEAKKEALTVWLPLSTMAWVMLGLVVAMLVIALTR</sequence>
<feature type="compositionally biased region" description="Polar residues" evidence="1">
    <location>
        <begin position="870"/>
        <end position="892"/>
    </location>
</feature>
<feature type="region of interest" description="Disordered" evidence="1">
    <location>
        <begin position="723"/>
        <end position="746"/>
    </location>
</feature>
<feature type="compositionally biased region" description="Low complexity" evidence="1">
    <location>
        <begin position="779"/>
        <end position="792"/>
    </location>
</feature>
<feature type="compositionally biased region" description="Polar residues" evidence="1">
    <location>
        <begin position="625"/>
        <end position="640"/>
    </location>
</feature>
<feature type="compositionally biased region" description="Low complexity" evidence="1">
    <location>
        <begin position="146"/>
        <end position="174"/>
    </location>
</feature>
<feature type="region of interest" description="Disordered" evidence="1">
    <location>
        <begin position="389"/>
        <end position="411"/>
    </location>
</feature>
<feature type="region of interest" description="Disordered" evidence="1">
    <location>
        <begin position="74"/>
        <end position="110"/>
    </location>
</feature>
<name>A0AAJ0DR85_9PEZI</name>
<feature type="compositionally biased region" description="Basic and acidic residues" evidence="1">
    <location>
        <begin position="801"/>
        <end position="814"/>
    </location>
</feature>
<feature type="region of interest" description="Disordered" evidence="1">
    <location>
        <begin position="1"/>
        <end position="62"/>
    </location>
</feature>
<keyword evidence="2" id="KW-0812">Transmembrane</keyword>
<evidence type="ECO:0000313" key="4">
    <source>
        <dbReference type="Proteomes" id="UP001271007"/>
    </source>
</evidence>
<reference evidence="3" key="1">
    <citation type="submission" date="2023-04" db="EMBL/GenBank/DDBJ databases">
        <title>Black Yeasts Isolated from many extreme environments.</title>
        <authorList>
            <person name="Coleine C."/>
            <person name="Stajich J.E."/>
            <person name="Selbmann L."/>
        </authorList>
    </citation>
    <scope>NUCLEOTIDE SEQUENCE</scope>
    <source>
        <strain evidence="3">CCFEE 5312</strain>
    </source>
</reference>
<feature type="region of interest" description="Disordered" evidence="1">
    <location>
        <begin position="129"/>
        <end position="177"/>
    </location>
</feature>
<feature type="compositionally biased region" description="Acidic residues" evidence="1">
    <location>
        <begin position="827"/>
        <end position="843"/>
    </location>
</feature>
<feature type="compositionally biased region" description="Polar residues" evidence="1">
    <location>
        <begin position="276"/>
        <end position="289"/>
    </location>
</feature>
<keyword evidence="4" id="KW-1185">Reference proteome</keyword>
<evidence type="ECO:0000256" key="2">
    <source>
        <dbReference type="SAM" id="Phobius"/>
    </source>
</evidence>
<feature type="region of interest" description="Disordered" evidence="1">
    <location>
        <begin position="253"/>
        <end position="303"/>
    </location>
</feature>
<feature type="compositionally biased region" description="Polar residues" evidence="1">
    <location>
        <begin position="397"/>
        <end position="410"/>
    </location>
</feature>
<feature type="compositionally biased region" description="Polar residues" evidence="1">
    <location>
        <begin position="74"/>
        <end position="85"/>
    </location>
</feature>
<protein>
    <submittedName>
        <fullName evidence="3">Uncharacterized protein</fullName>
    </submittedName>
</protein>
<feature type="transmembrane region" description="Helical" evidence="2">
    <location>
        <begin position="1259"/>
        <end position="1285"/>
    </location>
</feature>
<evidence type="ECO:0000313" key="3">
    <source>
        <dbReference type="EMBL" id="KAK3055175.1"/>
    </source>
</evidence>
<proteinExistence type="predicted"/>
<feature type="compositionally biased region" description="Polar residues" evidence="1">
    <location>
        <begin position="592"/>
        <end position="605"/>
    </location>
</feature>
<keyword evidence="2" id="KW-0472">Membrane</keyword>
<organism evidence="3 4">
    <name type="scientific">Extremus antarcticus</name>
    <dbReference type="NCBI Taxonomy" id="702011"/>
    <lineage>
        <taxon>Eukaryota</taxon>
        <taxon>Fungi</taxon>
        <taxon>Dikarya</taxon>
        <taxon>Ascomycota</taxon>
        <taxon>Pezizomycotina</taxon>
        <taxon>Dothideomycetes</taxon>
        <taxon>Dothideomycetidae</taxon>
        <taxon>Mycosphaerellales</taxon>
        <taxon>Extremaceae</taxon>
        <taxon>Extremus</taxon>
    </lineage>
</organism>
<feature type="region of interest" description="Disordered" evidence="1">
    <location>
        <begin position="769"/>
        <end position="894"/>
    </location>
</feature>
<feature type="region of interest" description="Disordered" evidence="1">
    <location>
        <begin position="568"/>
        <end position="656"/>
    </location>
</feature>
<feature type="compositionally biased region" description="Pro residues" evidence="1">
    <location>
        <begin position="1060"/>
        <end position="1069"/>
    </location>
</feature>
<gene>
    <name evidence="3" type="ORF">LTR09_003728</name>
</gene>
<feature type="region of interest" description="Disordered" evidence="1">
    <location>
        <begin position="1042"/>
        <end position="1071"/>
    </location>
</feature>